<evidence type="ECO:0000313" key="3">
    <source>
        <dbReference type="Proteomes" id="UP000250222"/>
    </source>
</evidence>
<keyword evidence="3" id="KW-1185">Reference proteome</keyword>
<organism evidence="2 3">
    <name type="scientific">Georgenia satyanarayanai</name>
    <dbReference type="NCBI Taxonomy" id="860221"/>
    <lineage>
        <taxon>Bacteria</taxon>
        <taxon>Bacillati</taxon>
        <taxon>Actinomycetota</taxon>
        <taxon>Actinomycetes</taxon>
        <taxon>Micrococcales</taxon>
        <taxon>Bogoriellaceae</taxon>
        <taxon>Georgenia</taxon>
    </lineage>
</organism>
<accession>A0A2Y9AGV3</accession>
<dbReference type="SUPFAM" id="SSF53756">
    <property type="entry name" value="UDP-Glycosyltransferase/glycogen phosphorylase"/>
    <property type="match status" value="1"/>
</dbReference>
<dbReference type="AlphaFoldDB" id="A0A2Y9AGV3"/>
<dbReference type="Pfam" id="PF04101">
    <property type="entry name" value="Glyco_tran_28_C"/>
    <property type="match status" value="1"/>
</dbReference>
<dbReference type="Proteomes" id="UP000250222">
    <property type="component" value="Unassembled WGS sequence"/>
</dbReference>
<evidence type="ECO:0000313" key="2">
    <source>
        <dbReference type="EMBL" id="SSA42508.1"/>
    </source>
</evidence>
<dbReference type="PANTHER" id="PTHR21015">
    <property type="entry name" value="UDP-N-ACETYLGLUCOSAMINE--N-ACETYLMURAMYL-(PENTAPEPTIDE) PYROPHOSPHORYL-UNDECAPRENOL N-ACETYLGLUCOSAMINE TRANSFERASE 1"/>
    <property type="match status" value="1"/>
</dbReference>
<dbReference type="InterPro" id="IPR007235">
    <property type="entry name" value="Glyco_trans_28_C"/>
</dbReference>
<feature type="domain" description="Glycosyl transferase family 28 C-terminal" evidence="1">
    <location>
        <begin position="242"/>
        <end position="321"/>
    </location>
</feature>
<gene>
    <name evidence="2" type="ORF">SAMN05216184_106180</name>
</gene>
<dbReference type="RefSeq" id="WP_220035156.1">
    <property type="nucleotide sequence ID" value="NZ_QKLZ01000006.1"/>
</dbReference>
<protein>
    <submittedName>
        <fullName evidence="2">UDP-N-acetylglucosamine:LPS N-acetylglucosamine transferase</fullName>
    </submittedName>
</protein>
<evidence type="ECO:0000259" key="1">
    <source>
        <dbReference type="Pfam" id="PF04101"/>
    </source>
</evidence>
<proteinExistence type="predicted"/>
<sequence length="337" mass="36541">MSPTEAARAALSADGVPAGRTLLVASTGGHLEQLWRLRSRLRPVLSDVEWATFDEAQSRSLLAGEVVHHVPYIPPRGYGEVVRVMPEARRILRTGRFDRVVSTGSGIALAFLPVARALGIRTHYIESAARADGPSLTGRIVSRVPGTQTYSQYPRWADERWQYRGSLFDGYDVVGDRPVTTADRVVVTLGTMKTYGFRRALDAVCRVLPEVLAPGAEVLWQVGVTDASGLPVDARVDVPAAELHAAIEEADLVVAHAGIGSCLTALDAGRCPVVLPRRQEHGEHVDNHQELIAHELDRRGLAVRRLPGELTAQDLRAAMARRVQAAVTPQTFVLGAV</sequence>
<dbReference type="GO" id="GO:0016758">
    <property type="term" value="F:hexosyltransferase activity"/>
    <property type="evidence" value="ECO:0007669"/>
    <property type="project" value="InterPro"/>
</dbReference>
<dbReference type="PANTHER" id="PTHR21015:SF28">
    <property type="entry name" value="SLL1722 PROTEIN"/>
    <property type="match status" value="1"/>
</dbReference>
<reference evidence="2 3" key="1">
    <citation type="submission" date="2016-10" db="EMBL/GenBank/DDBJ databases">
        <authorList>
            <person name="Cai Z."/>
        </authorList>
    </citation>
    <scope>NUCLEOTIDE SEQUENCE [LARGE SCALE GENOMIC DNA]</scope>
    <source>
        <strain evidence="2 3">CGMCC 1.10826</strain>
    </source>
</reference>
<dbReference type="EMBL" id="UETB01000006">
    <property type="protein sequence ID" value="SSA42508.1"/>
    <property type="molecule type" value="Genomic_DNA"/>
</dbReference>
<dbReference type="Gene3D" id="3.40.50.2000">
    <property type="entry name" value="Glycogen Phosphorylase B"/>
    <property type="match status" value="2"/>
</dbReference>
<keyword evidence="2" id="KW-0808">Transferase</keyword>
<name>A0A2Y9AGV3_9MICO</name>